<keyword evidence="3" id="KW-1185">Reference proteome</keyword>
<accession>A0A3M0KVM6</accession>
<feature type="compositionally biased region" description="Basic and acidic residues" evidence="1">
    <location>
        <begin position="89"/>
        <end position="100"/>
    </location>
</feature>
<comment type="caution">
    <text evidence="2">The sequence shown here is derived from an EMBL/GenBank/DDBJ whole genome shotgun (WGS) entry which is preliminary data.</text>
</comment>
<dbReference type="Proteomes" id="UP000269221">
    <property type="component" value="Unassembled WGS sequence"/>
</dbReference>
<feature type="region of interest" description="Disordered" evidence="1">
    <location>
        <begin position="65"/>
        <end position="161"/>
    </location>
</feature>
<name>A0A3M0KVM6_HIRRU</name>
<evidence type="ECO:0000256" key="1">
    <source>
        <dbReference type="SAM" id="MobiDB-lite"/>
    </source>
</evidence>
<reference evidence="2 3" key="1">
    <citation type="submission" date="2018-07" db="EMBL/GenBank/DDBJ databases">
        <title>A high quality draft genome assembly of the barn swallow (H. rustica rustica).</title>
        <authorList>
            <person name="Formenti G."/>
            <person name="Chiara M."/>
            <person name="Poveda L."/>
            <person name="Francoijs K.-J."/>
            <person name="Bonisoli-Alquati A."/>
            <person name="Canova L."/>
            <person name="Gianfranceschi L."/>
            <person name="Horner D.S."/>
            <person name="Saino N."/>
        </authorList>
    </citation>
    <scope>NUCLEOTIDE SEQUENCE [LARGE SCALE GENOMIC DNA]</scope>
    <source>
        <strain evidence="2">Chelidonia</strain>
        <tissue evidence="2">Blood</tissue>
    </source>
</reference>
<feature type="region of interest" description="Disordered" evidence="1">
    <location>
        <begin position="1"/>
        <end position="21"/>
    </location>
</feature>
<proteinExistence type="predicted"/>
<feature type="compositionally biased region" description="Basic and acidic residues" evidence="1">
    <location>
        <begin position="71"/>
        <end position="80"/>
    </location>
</feature>
<gene>
    <name evidence="2" type="ORF">DUI87_05930</name>
</gene>
<protein>
    <submittedName>
        <fullName evidence="2">Uncharacterized protein</fullName>
    </submittedName>
</protein>
<feature type="compositionally biased region" description="Basic and acidic residues" evidence="1">
    <location>
        <begin position="115"/>
        <end position="146"/>
    </location>
</feature>
<organism evidence="2 3">
    <name type="scientific">Hirundo rustica rustica</name>
    <dbReference type="NCBI Taxonomy" id="333673"/>
    <lineage>
        <taxon>Eukaryota</taxon>
        <taxon>Metazoa</taxon>
        <taxon>Chordata</taxon>
        <taxon>Craniata</taxon>
        <taxon>Vertebrata</taxon>
        <taxon>Euteleostomi</taxon>
        <taxon>Archelosauria</taxon>
        <taxon>Archosauria</taxon>
        <taxon>Dinosauria</taxon>
        <taxon>Saurischia</taxon>
        <taxon>Theropoda</taxon>
        <taxon>Coelurosauria</taxon>
        <taxon>Aves</taxon>
        <taxon>Neognathae</taxon>
        <taxon>Neoaves</taxon>
        <taxon>Telluraves</taxon>
        <taxon>Australaves</taxon>
        <taxon>Passeriformes</taxon>
        <taxon>Sylvioidea</taxon>
        <taxon>Hirundinidae</taxon>
        <taxon>Hirundo</taxon>
    </lineage>
</organism>
<evidence type="ECO:0000313" key="3">
    <source>
        <dbReference type="Proteomes" id="UP000269221"/>
    </source>
</evidence>
<feature type="compositionally biased region" description="Basic residues" evidence="1">
    <location>
        <begin position="101"/>
        <end position="114"/>
    </location>
</feature>
<dbReference type="AlphaFoldDB" id="A0A3M0KVM6"/>
<sequence length="161" mass="20319">MGRGIGKGTNQGEDPKRTNRLGLTTRWPSEVWKYACPFSVVVDYVEIYYWTTICKSCDTTLAGVLKREKKREREEEEKRREEKRKREKRREEKRREEKRREEKRRREEKKRREEKRRERREEKRREEKRREEKREEKRREREEKREKKSSHRVKVDNALLK</sequence>
<evidence type="ECO:0000313" key="2">
    <source>
        <dbReference type="EMBL" id="RMC17349.1"/>
    </source>
</evidence>
<dbReference type="EMBL" id="QRBI01000099">
    <property type="protein sequence ID" value="RMC17349.1"/>
    <property type="molecule type" value="Genomic_DNA"/>
</dbReference>